<dbReference type="GO" id="GO:0009451">
    <property type="term" value="P:RNA modification"/>
    <property type="evidence" value="ECO:0007669"/>
    <property type="project" value="InterPro"/>
</dbReference>
<organism evidence="5 6">
    <name type="scientific">Miscanthus lutarioriparius</name>
    <dbReference type="NCBI Taxonomy" id="422564"/>
    <lineage>
        <taxon>Eukaryota</taxon>
        <taxon>Viridiplantae</taxon>
        <taxon>Streptophyta</taxon>
        <taxon>Embryophyta</taxon>
        <taxon>Tracheophyta</taxon>
        <taxon>Spermatophyta</taxon>
        <taxon>Magnoliopsida</taxon>
        <taxon>Liliopsida</taxon>
        <taxon>Poales</taxon>
        <taxon>Poaceae</taxon>
        <taxon>PACMAD clade</taxon>
        <taxon>Panicoideae</taxon>
        <taxon>Andropogonodae</taxon>
        <taxon>Andropogoneae</taxon>
        <taxon>Saccharinae</taxon>
        <taxon>Miscanthus</taxon>
    </lineage>
</organism>
<dbReference type="Pfam" id="PF01535">
    <property type="entry name" value="PPR"/>
    <property type="match status" value="3"/>
</dbReference>
<keyword evidence="1" id="KW-0677">Repeat</keyword>
<dbReference type="PANTHER" id="PTHR47926">
    <property type="entry name" value="PENTATRICOPEPTIDE REPEAT-CONTAINING PROTEIN"/>
    <property type="match status" value="1"/>
</dbReference>
<dbReference type="AlphaFoldDB" id="A0A811M9L4"/>
<protein>
    <recommendedName>
        <fullName evidence="4">Exonuclease domain-containing protein</fullName>
    </recommendedName>
</protein>
<evidence type="ECO:0000259" key="4">
    <source>
        <dbReference type="SMART" id="SM00479"/>
    </source>
</evidence>
<dbReference type="InterPro" id="IPR032867">
    <property type="entry name" value="DYW_dom"/>
</dbReference>
<dbReference type="InterPro" id="IPR036397">
    <property type="entry name" value="RNaseH_sf"/>
</dbReference>
<feature type="repeat" description="PPR" evidence="3">
    <location>
        <begin position="215"/>
        <end position="245"/>
    </location>
</feature>
<dbReference type="GO" id="GO:0008270">
    <property type="term" value="F:zinc ion binding"/>
    <property type="evidence" value="ECO:0007669"/>
    <property type="project" value="InterPro"/>
</dbReference>
<evidence type="ECO:0000313" key="6">
    <source>
        <dbReference type="Proteomes" id="UP000604825"/>
    </source>
</evidence>
<comment type="caution">
    <text evidence="5">The sequence shown here is derived from an EMBL/GenBank/DDBJ whole genome shotgun (WGS) entry which is preliminary data.</text>
</comment>
<dbReference type="InterPro" id="IPR002885">
    <property type="entry name" value="PPR_rpt"/>
</dbReference>
<dbReference type="SMART" id="SM00479">
    <property type="entry name" value="EXOIII"/>
    <property type="match status" value="1"/>
</dbReference>
<keyword evidence="2" id="KW-0809">Transit peptide</keyword>
<dbReference type="FunFam" id="1.25.40.10:FF:000242">
    <property type="entry name" value="Pentatricopeptide repeat-containing protein"/>
    <property type="match status" value="1"/>
</dbReference>
<dbReference type="PROSITE" id="PS51375">
    <property type="entry name" value="PPR"/>
    <property type="match status" value="3"/>
</dbReference>
<evidence type="ECO:0000256" key="3">
    <source>
        <dbReference type="PROSITE-ProRule" id="PRU00708"/>
    </source>
</evidence>
<dbReference type="Pfam" id="PF00929">
    <property type="entry name" value="RNase_T"/>
    <property type="match status" value="1"/>
</dbReference>
<dbReference type="Pfam" id="PF20431">
    <property type="entry name" value="E_motif"/>
    <property type="match status" value="1"/>
</dbReference>
<keyword evidence="6" id="KW-1185">Reference proteome</keyword>
<dbReference type="EMBL" id="CAJGYO010000001">
    <property type="protein sequence ID" value="CAD6203290.1"/>
    <property type="molecule type" value="Genomic_DNA"/>
</dbReference>
<feature type="repeat" description="PPR" evidence="3">
    <location>
        <begin position="79"/>
        <end position="113"/>
    </location>
</feature>
<evidence type="ECO:0000256" key="2">
    <source>
        <dbReference type="ARBA" id="ARBA00022946"/>
    </source>
</evidence>
<dbReference type="Gene3D" id="3.30.420.10">
    <property type="entry name" value="Ribonuclease H-like superfamily/Ribonuclease H"/>
    <property type="match status" value="1"/>
</dbReference>
<dbReference type="CDD" id="cd06127">
    <property type="entry name" value="DEDDh"/>
    <property type="match status" value="1"/>
</dbReference>
<feature type="repeat" description="PPR" evidence="3">
    <location>
        <begin position="180"/>
        <end position="214"/>
    </location>
</feature>
<dbReference type="InterPro" id="IPR011990">
    <property type="entry name" value="TPR-like_helical_dom_sf"/>
</dbReference>
<proteinExistence type="predicted"/>
<dbReference type="OrthoDB" id="185373at2759"/>
<dbReference type="Pfam" id="PF14432">
    <property type="entry name" value="DYW_deaminase"/>
    <property type="match status" value="1"/>
</dbReference>
<dbReference type="NCBIfam" id="TIGR00756">
    <property type="entry name" value="PPR"/>
    <property type="match status" value="3"/>
</dbReference>
<dbReference type="InterPro" id="IPR046848">
    <property type="entry name" value="E_motif"/>
</dbReference>
<dbReference type="SUPFAM" id="SSF53098">
    <property type="entry name" value="Ribonuclease H-like"/>
    <property type="match status" value="1"/>
</dbReference>
<feature type="domain" description="Exonuclease" evidence="4">
    <location>
        <begin position="484"/>
        <end position="663"/>
    </location>
</feature>
<dbReference type="GO" id="GO:0003723">
    <property type="term" value="F:RNA binding"/>
    <property type="evidence" value="ECO:0007669"/>
    <property type="project" value="InterPro"/>
</dbReference>
<dbReference type="Proteomes" id="UP000604825">
    <property type="component" value="Unassembled WGS sequence"/>
</dbReference>
<evidence type="ECO:0000313" key="5">
    <source>
        <dbReference type="EMBL" id="CAD6203290.1"/>
    </source>
</evidence>
<dbReference type="InterPro" id="IPR012337">
    <property type="entry name" value="RNaseH-like_sf"/>
</dbReference>
<dbReference type="FunFam" id="3.30.420.10:FF:000081">
    <property type="entry name" value="Exonuclease DPD1 chloroplastic/mitochondrial"/>
    <property type="match status" value="1"/>
</dbReference>
<dbReference type="InterPro" id="IPR046960">
    <property type="entry name" value="PPR_At4g14850-like_plant"/>
</dbReference>
<sequence>MEIHCHLTKVGLLSNQHITPPLFKLYIAHDHMLEARELFWSMLEWSTDPFHGNLMLMGFLKSRQLDKAYQIFKRMPVKDLVSWNSMIAGAVRSSHLKEAMNLFSRLVCSGLVPDCFSFSSVLLACARAGARRYGVWVHHLMTELGVEMNHILTSALVDMYAKCGRIEVATEIFNKVKRNHIFVWNAMISGLASHGLGSDVMILFDKMKSEELVPDGVTFVALLTACSHCGMVEEARQYFRSMTTEYSITPEVEHYGALVDTLSRAGLLDEAYKLVMSMNVKPDVVIWRALLSACRRYCQTKLGEVTIEHMACHGSGDYTLLSNIYSSANRWNDSEEVWKQRKQKKIRKSKGLSWVELGGSTHEFKAGDRSHPDTEDIYLVLHGLCKRAKVEGYAPLTELVTKDVSEEEREENLTFHSEKLAVAYSVLKTGPGTEIMVSKNLQICSDCHEWMKIISKSELEQLKSLNCYNVEEEFSGVKTEWPATILVFDIETTGFSRRGDRIIEFAVRDLMGGKNSTFQTLINPEQEVRNSYVHGISNSMLCRPDVPRFGELIPILLQYVWSRQMDGKPVMWVAHNGRSFDVPFLIFELRRCKVEMPGDWLFVDTLPIARQLVDSNGSKLSSVSLKNLRERYKISLTGSAHRAMQDVTTLCYVLQKLTFELKLTVPLLLEKSFRASDLPATRPEK</sequence>
<reference evidence="5" key="1">
    <citation type="submission" date="2020-10" db="EMBL/GenBank/DDBJ databases">
        <authorList>
            <person name="Han B."/>
            <person name="Lu T."/>
            <person name="Zhao Q."/>
            <person name="Huang X."/>
            <person name="Zhao Y."/>
        </authorList>
    </citation>
    <scope>NUCLEOTIDE SEQUENCE</scope>
</reference>
<dbReference type="InterPro" id="IPR013520">
    <property type="entry name" value="Ribonucl_H"/>
</dbReference>
<dbReference type="Pfam" id="PF13041">
    <property type="entry name" value="PPR_2"/>
    <property type="match status" value="2"/>
</dbReference>
<accession>A0A811M9L4</accession>
<name>A0A811M9L4_9POAL</name>
<gene>
    <name evidence="5" type="ORF">NCGR_LOCUS1502</name>
</gene>
<dbReference type="PANTHER" id="PTHR47926:SF360">
    <property type="entry name" value="PENTATRICOPEPTIDE REPEAT-CONTAINING PROTEIN"/>
    <property type="match status" value="1"/>
</dbReference>
<dbReference type="Gene3D" id="1.25.40.10">
    <property type="entry name" value="Tetratricopeptide repeat domain"/>
    <property type="match status" value="2"/>
</dbReference>
<evidence type="ECO:0000256" key="1">
    <source>
        <dbReference type="ARBA" id="ARBA00022737"/>
    </source>
</evidence>